<evidence type="ECO:0000313" key="3">
    <source>
        <dbReference type="Proteomes" id="UP000824102"/>
    </source>
</evidence>
<dbReference type="AlphaFoldDB" id="A0A9D2G4N9"/>
<dbReference type="EMBL" id="DXBB01000079">
    <property type="protein sequence ID" value="HIZ73084.1"/>
    <property type="molecule type" value="Genomic_DNA"/>
</dbReference>
<evidence type="ECO:0000259" key="1">
    <source>
        <dbReference type="Pfam" id="PF01476"/>
    </source>
</evidence>
<sequence>MERVLLLRRPGCLCLKRGQTLEDVARTFSLPLRALASLNGLASDPEEGQVLFLPEGDLYEVRGGETMALLSGSERSFTAKNGTKWLYPTQRVLL</sequence>
<feature type="domain" description="LysM" evidence="1">
    <location>
        <begin position="16"/>
        <end position="54"/>
    </location>
</feature>
<accession>A0A9D2G4N9</accession>
<dbReference type="InterPro" id="IPR018392">
    <property type="entry name" value="LysM"/>
</dbReference>
<protein>
    <submittedName>
        <fullName evidence="2">LysM peptidoglycan-binding domain-containing protein</fullName>
    </submittedName>
</protein>
<evidence type="ECO:0000313" key="2">
    <source>
        <dbReference type="EMBL" id="HIZ73084.1"/>
    </source>
</evidence>
<dbReference type="Pfam" id="PF01476">
    <property type="entry name" value="LysM"/>
    <property type="match status" value="1"/>
</dbReference>
<name>A0A9D2G4N9_9FIRM</name>
<organism evidence="2 3">
    <name type="scientific">Candidatus Gallimonas intestinavium</name>
    <dbReference type="NCBI Taxonomy" id="2838603"/>
    <lineage>
        <taxon>Bacteria</taxon>
        <taxon>Bacillati</taxon>
        <taxon>Bacillota</taxon>
        <taxon>Clostridia</taxon>
        <taxon>Candidatus Gallimonas</taxon>
    </lineage>
</organism>
<comment type="caution">
    <text evidence="2">The sequence shown here is derived from an EMBL/GenBank/DDBJ whole genome shotgun (WGS) entry which is preliminary data.</text>
</comment>
<proteinExistence type="predicted"/>
<reference evidence="2" key="1">
    <citation type="journal article" date="2021" name="PeerJ">
        <title>Extensive microbial diversity within the chicken gut microbiome revealed by metagenomics and culture.</title>
        <authorList>
            <person name="Gilroy R."/>
            <person name="Ravi A."/>
            <person name="Getino M."/>
            <person name="Pursley I."/>
            <person name="Horton D.L."/>
            <person name="Alikhan N.F."/>
            <person name="Baker D."/>
            <person name="Gharbi K."/>
            <person name="Hall N."/>
            <person name="Watson M."/>
            <person name="Adriaenssens E.M."/>
            <person name="Foster-Nyarko E."/>
            <person name="Jarju S."/>
            <person name="Secka A."/>
            <person name="Antonio M."/>
            <person name="Oren A."/>
            <person name="Chaudhuri R.R."/>
            <person name="La Ragione R."/>
            <person name="Hildebrand F."/>
            <person name="Pallen M.J."/>
        </authorList>
    </citation>
    <scope>NUCLEOTIDE SEQUENCE</scope>
    <source>
        <strain evidence="2">ChiW7-2402</strain>
    </source>
</reference>
<gene>
    <name evidence="2" type="ORF">H9964_05855</name>
</gene>
<reference evidence="2" key="2">
    <citation type="submission" date="2021-04" db="EMBL/GenBank/DDBJ databases">
        <authorList>
            <person name="Gilroy R."/>
        </authorList>
    </citation>
    <scope>NUCLEOTIDE SEQUENCE</scope>
    <source>
        <strain evidence="2">ChiW7-2402</strain>
    </source>
</reference>
<dbReference type="Proteomes" id="UP000824102">
    <property type="component" value="Unassembled WGS sequence"/>
</dbReference>